<organism evidence="2 3">
    <name type="scientific">Podospora fimiseda</name>
    <dbReference type="NCBI Taxonomy" id="252190"/>
    <lineage>
        <taxon>Eukaryota</taxon>
        <taxon>Fungi</taxon>
        <taxon>Dikarya</taxon>
        <taxon>Ascomycota</taxon>
        <taxon>Pezizomycotina</taxon>
        <taxon>Sordariomycetes</taxon>
        <taxon>Sordariomycetidae</taxon>
        <taxon>Sordariales</taxon>
        <taxon>Podosporaceae</taxon>
        <taxon>Podospora</taxon>
    </lineage>
</organism>
<reference evidence="2" key="1">
    <citation type="journal article" date="2023" name="Mol. Phylogenet. Evol.">
        <title>Genome-scale phylogeny and comparative genomics of the fungal order Sordariales.</title>
        <authorList>
            <person name="Hensen N."/>
            <person name="Bonometti L."/>
            <person name="Westerberg I."/>
            <person name="Brannstrom I.O."/>
            <person name="Guillou S."/>
            <person name="Cros-Aarteil S."/>
            <person name="Calhoun S."/>
            <person name="Haridas S."/>
            <person name="Kuo A."/>
            <person name="Mondo S."/>
            <person name="Pangilinan J."/>
            <person name="Riley R."/>
            <person name="LaButti K."/>
            <person name="Andreopoulos B."/>
            <person name="Lipzen A."/>
            <person name="Chen C."/>
            <person name="Yan M."/>
            <person name="Daum C."/>
            <person name="Ng V."/>
            <person name="Clum A."/>
            <person name="Steindorff A."/>
            <person name="Ohm R.A."/>
            <person name="Martin F."/>
            <person name="Silar P."/>
            <person name="Natvig D.O."/>
            <person name="Lalanne C."/>
            <person name="Gautier V."/>
            <person name="Ament-Velasquez S.L."/>
            <person name="Kruys A."/>
            <person name="Hutchinson M.I."/>
            <person name="Powell A.J."/>
            <person name="Barry K."/>
            <person name="Miller A.N."/>
            <person name="Grigoriev I.V."/>
            <person name="Debuchy R."/>
            <person name="Gladieux P."/>
            <person name="Hiltunen Thoren M."/>
            <person name="Johannesson H."/>
        </authorList>
    </citation>
    <scope>NUCLEOTIDE SEQUENCE</scope>
    <source>
        <strain evidence="2">CBS 990.96</strain>
    </source>
</reference>
<dbReference type="AlphaFoldDB" id="A0AAN7BRA7"/>
<feature type="transmembrane region" description="Helical" evidence="1">
    <location>
        <begin position="45"/>
        <end position="67"/>
    </location>
</feature>
<proteinExistence type="predicted"/>
<keyword evidence="3" id="KW-1185">Reference proteome</keyword>
<reference evidence="2" key="2">
    <citation type="submission" date="2023-05" db="EMBL/GenBank/DDBJ databases">
        <authorList>
            <consortium name="Lawrence Berkeley National Laboratory"/>
            <person name="Steindorff A."/>
            <person name="Hensen N."/>
            <person name="Bonometti L."/>
            <person name="Westerberg I."/>
            <person name="Brannstrom I.O."/>
            <person name="Guillou S."/>
            <person name="Cros-Aarteil S."/>
            <person name="Calhoun S."/>
            <person name="Haridas S."/>
            <person name="Kuo A."/>
            <person name="Mondo S."/>
            <person name="Pangilinan J."/>
            <person name="Riley R."/>
            <person name="Labutti K."/>
            <person name="Andreopoulos B."/>
            <person name="Lipzen A."/>
            <person name="Chen C."/>
            <person name="Yanf M."/>
            <person name="Daum C."/>
            <person name="Ng V."/>
            <person name="Clum A."/>
            <person name="Ohm R."/>
            <person name="Martin F."/>
            <person name="Silar P."/>
            <person name="Natvig D."/>
            <person name="Lalanne C."/>
            <person name="Gautier V."/>
            <person name="Ament-Velasquez S.L."/>
            <person name="Kruys A."/>
            <person name="Hutchinson M.I."/>
            <person name="Powell A.J."/>
            <person name="Barry K."/>
            <person name="Miller A.N."/>
            <person name="Grigoriev I.V."/>
            <person name="Debuchy R."/>
            <person name="Gladieux P."/>
            <person name="Thoren M.H."/>
            <person name="Johannesson H."/>
        </authorList>
    </citation>
    <scope>NUCLEOTIDE SEQUENCE</scope>
    <source>
        <strain evidence="2">CBS 990.96</strain>
    </source>
</reference>
<dbReference type="PANTHER" id="PTHR35394">
    <property type="entry name" value="DUF3176 DOMAIN-CONTAINING PROTEIN"/>
    <property type="match status" value="1"/>
</dbReference>
<feature type="non-terminal residue" evidence="2">
    <location>
        <position position="1"/>
    </location>
</feature>
<dbReference type="PANTHER" id="PTHR35394:SF5">
    <property type="entry name" value="DUF3176 DOMAIN-CONTAINING PROTEIN"/>
    <property type="match status" value="1"/>
</dbReference>
<keyword evidence="1" id="KW-1133">Transmembrane helix</keyword>
<gene>
    <name evidence="2" type="ORF">QBC38DRAFT_525029</name>
</gene>
<evidence type="ECO:0000256" key="1">
    <source>
        <dbReference type="SAM" id="Phobius"/>
    </source>
</evidence>
<dbReference type="EMBL" id="MU865323">
    <property type="protein sequence ID" value="KAK4228057.1"/>
    <property type="molecule type" value="Genomic_DNA"/>
</dbReference>
<dbReference type="Proteomes" id="UP001301958">
    <property type="component" value="Unassembled WGS sequence"/>
</dbReference>
<name>A0AAN7BRA7_9PEZI</name>
<keyword evidence="1" id="KW-0812">Transmembrane</keyword>
<comment type="caution">
    <text evidence="2">The sequence shown here is derived from an EMBL/GenBank/DDBJ whole genome shotgun (WGS) entry which is preliminary data.</text>
</comment>
<evidence type="ECO:0000313" key="2">
    <source>
        <dbReference type="EMBL" id="KAK4228057.1"/>
    </source>
</evidence>
<protein>
    <submittedName>
        <fullName evidence="2">Uncharacterized protein</fullName>
    </submittedName>
</protein>
<accession>A0AAN7BRA7</accession>
<sequence>MRGIAKALTKTVRDYGLDKYGGGSNDSYLIRGQATVPATFIHVQWGWIIPPALVWFFGFITWCAIVIQTWQLGIPKWRDDLLPLVFLYRGDTCPTTERRELDEFLGADNHSSWAYEKVAERITVQLYKPDAVLTGRAGAGTMQLVQYSLPKAHLNRAVKGTDKGFLYRLKQKGGQGRKKRE</sequence>
<keyword evidence="1" id="KW-0472">Membrane</keyword>
<evidence type="ECO:0000313" key="3">
    <source>
        <dbReference type="Proteomes" id="UP001301958"/>
    </source>
</evidence>